<proteinExistence type="predicted"/>
<dbReference type="KEGG" id="egt:105958390"/>
<protein>
    <recommendedName>
        <fullName evidence="2">DUF7887 domain-containing protein</fullName>
    </recommendedName>
</protein>
<sequence>MFINCSRFISCNCNTFSCLISNKNSSKPPYVAFSTKSQKKDFSEKKSSKKENKALLPLKLSGTKILIQSAIGVFALGFIDAGYSGDWSRIGVISRGTEDLLKAAAFLVVPLCIFLIFNLFEKDIEEL</sequence>
<keyword evidence="4" id="KW-1185">Reference proteome</keyword>
<keyword evidence="1" id="KW-0812">Transmembrane</keyword>
<dbReference type="PhylomeDB" id="A0A022RE17"/>
<dbReference type="AlphaFoldDB" id="A0A022RE17"/>
<keyword evidence="1" id="KW-0472">Membrane</keyword>
<keyword evidence="1" id="KW-1133">Transmembrane helix</keyword>
<dbReference type="PANTHER" id="PTHR38389">
    <property type="entry name" value="DNA-DIRECTED RNA POLYMERASE SUBUNIT BETA"/>
    <property type="match status" value="1"/>
</dbReference>
<dbReference type="Proteomes" id="UP000030748">
    <property type="component" value="Unassembled WGS sequence"/>
</dbReference>
<dbReference type="EMBL" id="KI630566">
    <property type="protein sequence ID" value="EYU37140.1"/>
    <property type="molecule type" value="Genomic_DNA"/>
</dbReference>
<feature type="transmembrane region" description="Helical" evidence="1">
    <location>
        <begin position="103"/>
        <end position="120"/>
    </location>
</feature>
<dbReference type="eggNOG" id="ENOG502S7II">
    <property type="taxonomic scope" value="Eukaryota"/>
</dbReference>
<dbReference type="STRING" id="4155.A0A022RE17"/>
<dbReference type="PANTHER" id="PTHR38389:SF1">
    <property type="entry name" value="DNA-DIRECTED RNA POLYMERASE SUBUNIT BETA"/>
    <property type="match status" value="1"/>
</dbReference>
<feature type="transmembrane region" description="Helical" evidence="1">
    <location>
        <begin position="65"/>
        <end position="83"/>
    </location>
</feature>
<organism evidence="3 4">
    <name type="scientific">Erythranthe guttata</name>
    <name type="common">Yellow monkey flower</name>
    <name type="synonym">Mimulus guttatus</name>
    <dbReference type="NCBI Taxonomy" id="4155"/>
    <lineage>
        <taxon>Eukaryota</taxon>
        <taxon>Viridiplantae</taxon>
        <taxon>Streptophyta</taxon>
        <taxon>Embryophyta</taxon>
        <taxon>Tracheophyta</taxon>
        <taxon>Spermatophyta</taxon>
        <taxon>Magnoliopsida</taxon>
        <taxon>eudicotyledons</taxon>
        <taxon>Gunneridae</taxon>
        <taxon>Pentapetalae</taxon>
        <taxon>asterids</taxon>
        <taxon>lamiids</taxon>
        <taxon>Lamiales</taxon>
        <taxon>Phrymaceae</taxon>
        <taxon>Erythranthe</taxon>
    </lineage>
</organism>
<feature type="domain" description="DUF7887" evidence="2">
    <location>
        <begin position="63"/>
        <end position="121"/>
    </location>
</feature>
<evidence type="ECO:0000313" key="4">
    <source>
        <dbReference type="Proteomes" id="UP000030748"/>
    </source>
</evidence>
<reference evidence="3 4" key="1">
    <citation type="journal article" date="2013" name="Proc. Natl. Acad. Sci. U.S.A.">
        <title>Fine-scale variation in meiotic recombination in Mimulus inferred from population shotgun sequencing.</title>
        <authorList>
            <person name="Hellsten U."/>
            <person name="Wright K.M."/>
            <person name="Jenkins J."/>
            <person name="Shu S."/>
            <person name="Yuan Y."/>
            <person name="Wessler S.R."/>
            <person name="Schmutz J."/>
            <person name="Willis J.H."/>
            <person name="Rokhsar D.S."/>
        </authorList>
    </citation>
    <scope>NUCLEOTIDE SEQUENCE [LARGE SCALE GENOMIC DNA]</scope>
    <source>
        <strain evidence="4">cv. DUN x IM62</strain>
    </source>
</reference>
<gene>
    <name evidence="3" type="ORF">MIMGU_mgv1a016284mg</name>
</gene>
<dbReference type="Pfam" id="PF25397">
    <property type="entry name" value="DUF7887"/>
    <property type="match status" value="1"/>
</dbReference>
<dbReference type="OrthoDB" id="1937164at2759"/>
<accession>A0A022RE17</accession>
<name>A0A022RE17_ERYGU</name>
<evidence type="ECO:0000256" key="1">
    <source>
        <dbReference type="SAM" id="Phobius"/>
    </source>
</evidence>
<evidence type="ECO:0000259" key="2">
    <source>
        <dbReference type="Pfam" id="PF25397"/>
    </source>
</evidence>
<evidence type="ECO:0000313" key="3">
    <source>
        <dbReference type="EMBL" id="EYU37140.1"/>
    </source>
</evidence>
<dbReference type="InterPro" id="IPR057209">
    <property type="entry name" value="DUF7887"/>
</dbReference>